<dbReference type="InterPro" id="IPR011055">
    <property type="entry name" value="Dup_hybrid_motif"/>
</dbReference>
<feature type="domain" description="PTS EIIA type-1" evidence="13">
    <location>
        <begin position="490"/>
        <end position="594"/>
    </location>
</feature>
<evidence type="ECO:0000256" key="8">
    <source>
        <dbReference type="ARBA" id="ARBA00022777"/>
    </source>
</evidence>
<dbReference type="InterPro" id="IPR001996">
    <property type="entry name" value="PTS_IIB_1"/>
</dbReference>
<dbReference type="SUPFAM" id="SSF55604">
    <property type="entry name" value="Glucose permease domain IIB"/>
    <property type="match status" value="1"/>
</dbReference>
<evidence type="ECO:0000259" key="14">
    <source>
        <dbReference type="PROSITE" id="PS51098"/>
    </source>
</evidence>
<proteinExistence type="predicted"/>
<keyword evidence="6" id="KW-0598">Phosphotransferase system</keyword>
<dbReference type="FunFam" id="2.70.70.10:FF:000001">
    <property type="entry name" value="PTS system glucose-specific IIA component"/>
    <property type="match status" value="1"/>
</dbReference>
<feature type="transmembrane region" description="Helical" evidence="12">
    <location>
        <begin position="94"/>
        <end position="115"/>
    </location>
</feature>
<dbReference type="AlphaFoldDB" id="A0AAN0K7B1"/>
<dbReference type="PROSITE" id="PS01035">
    <property type="entry name" value="PTS_EIIB_TYPE_1_CYS"/>
    <property type="match status" value="1"/>
</dbReference>
<feature type="domain" description="PTS EIIB type-1" evidence="14">
    <location>
        <begin position="1"/>
        <end position="77"/>
    </location>
</feature>
<protein>
    <submittedName>
        <fullName evidence="16">Beta-glucoside-specific PTS transporter subunit IIABC</fullName>
    </submittedName>
</protein>
<dbReference type="NCBIfam" id="TIGR01995">
    <property type="entry name" value="PTS-II-ABC-beta"/>
    <property type="match status" value="1"/>
</dbReference>
<dbReference type="SUPFAM" id="SSF51261">
    <property type="entry name" value="Duplicated hybrid motif"/>
    <property type="match status" value="1"/>
</dbReference>
<dbReference type="GO" id="GO:0090589">
    <property type="term" value="F:protein-phosphocysteine-trehalose phosphotransferase system transporter activity"/>
    <property type="evidence" value="ECO:0007669"/>
    <property type="project" value="TreeGrafter"/>
</dbReference>
<keyword evidence="9 12" id="KW-1133">Transmembrane helix</keyword>
<evidence type="ECO:0000313" key="16">
    <source>
        <dbReference type="EMBL" id="BEH02717.1"/>
    </source>
</evidence>
<dbReference type="PROSITE" id="PS51093">
    <property type="entry name" value="PTS_EIIA_TYPE_1"/>
    <property type="match status" value="1"/>
</dbReference>
<keyword evidence="4" id="KW-0762">Sugar transport</keyword>
<dbReference type="GO" id="GO:0005886">
    <property type="term" value="C:plasma membrane"/>
    <property type="evidence" value="ECO:0007669"/>
    <property type="project" value="UniProtKB-SubCell"/>
</dbReference>
<dbReference type="Gene3D" id="2.70.70.10">
    <property type="entry name" value="Glucose Permease (Domain IIA)"/>
    <property type="match status" value="1"/>
</dbReference>
<dbReference type="PANTHER" id="PTHR30175">
    <property type="entry name" value="PHOSPHOTRANSFERASE SYSTEM TRANSPORT PROTEIN"/>
    <property type="match status" value="1"/>
</dbReference>
<name>A0AAN0K7B1_9ACTN</name>
<dbReference type="CDD" id="cd00212">
    <property type="entry name" value="PTS_IIB_glc"/>
    <property type="match status" value="1"/>
</dbReference>
<feature type="transmembrane region" description="Helical" evidence="12">
    <location>
        <begin position="166"/>
        <end position="187"/>
    </location>
</feature>
<dbReference type="InterPro" id="IPR011297">
    <property type="entry name" value="PTS_IIABC_b_glu"/>
</dbReference>
<evidence type="ECO:0000259" key="13">
    <source>
        <dbReference type="PROSITE" id="PS51093"/>
    </source>
</evidence>
<accession>A0AAN0K7B1</accession>
<organism evidence="16 17">
    <name type="scientific">Brooklawnia propionicigenes</name>
    <dbReference type="NCBI Taxonomy" id="3041175"/>
    <lineage>
        <taxon>Bacteria</taxon>
        <taxon>Bacillati</taxon>
        <taxon>Actinomycetota</taxon>
        <taxon>Actinomycetes</taxon>
        <taxon>Propionibacteriales</taxon>
        <taxon>Propionibacteriaceae</taxon>
        <taxon>Brooklawnia</taxon>
    </lineage>
</organism>
<dbReference type="Proteomes" id="UP001431656">
    <property type="component" value="Chromosome"/>
</dbReference>
<dbReference type="FunFam" id="3.30.1360.60:FF:000001">
    <property type="entry name" value="PTS system glucose-specific IIBC component PtsG"/>
    <property type="match status" value="1"/>
</dbReference>
<evidence type="ECO:0000256" key="2">
    <source>
        <dbReference type="ARBA" id="ARBA00022448"/>
    </source>
</evidence>
<dbReference type="PANTHER" id="PTHR30175:SF1">
    <property type="entry name" value="PTS SYSTEM ARBUTIN-, CELLOBIOSE-, AND SALICIN-SPECIFIC EIIBC COMPONENT-RELATED"/>
    <property type="match status" value="1"/>
</dbReference>
<evidence type="ECO:0000256" key="3">
    <source>
        <dbReference type="ARBA" id="ARBA00022475"/>
    </source>
</evidence>
<dbReference type="InterPro" id="IPR036878">
    <property type="entry name" value="Glu_permease_IIB"/>
</dbReference>
<evidence type="ECO:0000256" key="1">
    <source>
        <dbReference type="ARBA" id="ARBA00004651"/>
    </source>
</evidence>
<gene>
    <name evidence="16" type="ORF">brsh051_19980</name>
</gene>
<dbReference type="InterPro" id="IPR013013">
    <property type="entry name" value="PTS_EIIC_1"/>
</dbReference>
<dbReference type="KEGG" id="broo:brsh051_19980"/>
<dbReference type="Pfam" id="PF02378">
    <property type="entry name" value="PTS_EIIC"/>
    <property type="match status" value="1"/>
</dbReference>
<dbReference type="GO" id="GO:0015771">
    <property type="term" value="P:trehalose transport"/>
    <property type="evidence" value="ECO:0007669"/>
    <property type="project" value="TreeGrafter"/>
</dbReference>
<evidence type="ECO:0000259" key="15">
    <source>
        <dbReference type="PROSITE" id="PS51103"/>
    </source>
</evidence>
<evidence type="ECO:0000256" key="10">
    <source>
        <dbReference type="ARBA" id="ARBA00023136"/>
    </source>
</evidence>
<feature type="transmembrane region" description="Helical" evidence="12">
    <location>
        <begin position="309"/>
        <end position="334"/>
    </location>
</feature>
<feature type="active site" description="Phosphocysteine intermediate; for EIIB activity" evidence="11">
    <location>
        <position position="17"/>
    </location>
</feature>
<evidence type="ECO:0000256" key="5">
    <source>
        <dbReference type="ARBA" id="ARBA00022679"/>
    </source>
</evidence>
<evidence type="ECO:0000313" key="17">
    <source>
        <dbReference type="Proteomes" id="UP001431656"/>
    </source>
</evidence>
<evidence type="ECO:0000256" key="11">
    <source>
        <dbReference type="PROSITE-ProRule" id="PRU00421"/>
    </source>
</evidence>
<dbReference type="GO" id="GO:0016301">
    <property type="term" value="F:kinase activity"/>
    <property type="evidence" value="ECO:0007669"/>
    <property type="project" value="UniProtKB-KW"/>
</dbReference>
<keyword evidence="10 12" id="KW-0472">Membrane</keyword>
<keyword evidence="17" id="KW-1185">Reference proteome</keyword>
<dbReference type="GO" id="GO:0008982">
    <property type="term" value="F:protein-N(PI)-phosphohistidine-sugar phosphotransferase activity"/>
    <property type="evidence" value="ECO:0007669"/>
    <property type="project" value="InterPro"/>
</dbReference>
<sequence length="620" mass="63786">MLAGVGGTENVASASHCITRLRLKLKDVSKADKAKIESINGVLSVVEAGGQYQVVIGDEVPVVYDYFTKAAGISGSGEVPPDDDAPKGNLLDRFIELISSIFLPILWPLAGIALLKAFLSMAAQFGWIDTAASTYAILNATADSVFYFLPMFLAITAAKRFKANQFTSLAIAGALVYPTIVALTASADPVTFFGIPVVMMYYTSSVIPIIFAVWIQGHLERILTKALPAMIRNFTVPLITVLVMVPLTLIVVGPITTVVASGISAGVQFLFVHAPWAAGAIVGGLWQVLVIFGLHWGLVPVIINDLGTLGYSLLAGPLPPAVLAQAAAAVAVAIRTKSKARREVALPGAASGFLAGVTEPIIYGVNLPMRRPFYFGLAGGAVGGMIAAIGGSATTTFVVPSLLSLPAYLGQGSFVMQLLGIAAAVTIAFVLTLLFGVTSQNDSPDAGPDEALPVEEAETEEASARALTGITRSIVSPVNGRLIALADVPDKVFASGALGAGVGIVPSDGHFVAPIAGTVVTVFPTGHAYGIKSDDGIDLLVHIGIDTVAMKGDGFTAEVTKGQRVNAGDALATADLAKISEAGFDPTTIVVVTNTKSLGAITAEQPGQVAAGDAVLAVEA</sequence>
<dbReference type="EMBL" id="AP028056">
    <property type="protein sequence ID" value="BEH02717.1"/>
    <property type="molecule type" value="Genomic_DNA"/>
</dbReference>
<evidence type="ECO:0000256" key="9">
    <source>
        <dbReference type="ARBA" id="ARBA00022989"/>
    </source>
</evidence>
<dbReference type="InterPro" id="IPR018113">
    <property type="entry name" value="PTrfase_EIIB_Cys"/>
</dbReference>
<evidence type="ECO:0000256" key="7">
    <source>
        <dbReference type="ARBA" id="ARBA00022692"/>
    </source>
</evidence>
<evidence type="ECO:0000256" key="6">
    <source>
        <dbReference type="ARBA" id="ARBA00022683"/>
    </source>
</evidence>
<evidence type="ECO:0000256" key="4">
    <source>
        <dbReference type="ARBA" id="ARBA00022597"/>
    </source>
</evidence>
<dbReference type="PROSITE" id="PS51098">
    <property type="entry name" value="PTS_EIIB_TYPE_1"/>
    <property type="match status" value="1"/>
</dbReference>
<dbReference type="GO" id="GO:0009401">
    <property type="term" value="P:phosphoenolpyruvate-dependent sugar phosphotransferase system"/>
    <property type="evidence" value="ECO:0007669"/>
    <property type="project" value="UniProtKB-KW"/>
</dbReference>
<feature type="transmembrane region" description="Helical" evidence="12">
    <location>
        <begin position="414"/>
        <end position="435"/>
    </location>
</feature>
<dbReference type="InterPro" id="IPR050558">
    <property type="entry name" value="PTS_Sugar-Specific_Components"/>
</dbReference>
<feature type="domain" description="PTS EIIC type-1" evidence="15">
    <location>
        <begin position="96"/>
        <end position="451"/>
    </location>
</feature>
<feature type="transmembrane region" description="Helical" evidence="12">
    <location>
        <begin position="234"/>
        <end position="252"/>
    </location>
</feature>
<feature type="transmembrane region" description="Helical" evidence="12">
    <location>
        <begin position="135"/>
        <end position="154"/>
    </location>
</feature>
<feature type="transmembrane region" description="Helical" evidence="12">
    <location>
        <begin position="373"/>
        <end position="394"/>
    </location>
</feature>
<feature type="transmembrane region" description="Helical" evidence="12">
    <location>
        <begin position="285"/>
        <end position="303"/>
    </location>
</feature>
<keyword evidence="7 12" id="KW-0812">Transmembrane</keyword>
<keyword evidence="2" id="KW-0813">Transport</keyword>
<keyword evidence="3" id="KW-1003">Cell membrane</keyword>
<reference evidence="16" key="1">
    <citation type="journal article" date="2024" name="Int. J. Syst. Evol. Microbiol.">
        <title>Brooklawnia propionicigenes sp. nov., a facultatively anaerobic, propionate-producing bacterium isolated from a methanogenic reactor treating waste from cattle farms.</title>
        <authorList>
            <person name="Akita Y."/>
            <person name="Ueki A."/>
            <person name="Tonouchi A."/>
            <person name="Sugawara Y."/>
            <person name="Honma S."/>
            <person name="Kaku N."/>
            <person name="Ueki K."/>
        </authorList>
    </citation>
    <scope>NUCLEOTIDE SEQUENCE</scope>
    <source>
        <strain evidence="16">SH051</strain>
    </source>
</reference>
<feature type="transmembrane region" description="Helical" evidence="12">
    <location>
        <begin position="193"/>
        <end position="214"/>
    </location>
</feature>
<keyword evidence="8" id="KW-0418">Kinase</keyword>
<dbReference type="Pfam" id="PF00358">
    <property type="entry name" value="PTS_EIIA_1"/>
    <property type="match status" value="1"/>
</dbReference>
<dbReference type="Gene3D" id="3.30.1360.60">
    <property type="entry name" value="Glucose permease domain IIB"/>
    <property type="match status" value="1"/>
</dbReference>
<comment type="subcellular location">
    <subcellularLocation>
        <location evidence="1">Cell membrane</location>
        <topology evidence="1">Multi-pass membrane protein</topology>
    </subcellularLocation>
</comment>
<dbReference type="InterPro" id="IPR003352">
    <property type="entry name" value="PTS_EIIC"/>
</dbReference>
<dbReference type="PROSITE" id="PS51103">
    <property type="entry name" value="PTS_EIIC_TYPE_1"/>
    <property type="match status" value="1"/>
</dbReference>
<dbReference type="Pfam" id="PF00367">
    <property type="entry name" value="PTS_EIIB"/>
    <property type="match status" value="1"/>
</dbReference>
<dbReference type="PROSITE" id="PS00371">
    <property type="entry name" value="PTS_EIIA_TYPE_1_HIS"/>
    <property type="match status" value="1"/>
</dbReference>
<keyword evidence="5" id="KW-0808">Transferase</keyword>
<evidence type="ECO:0000256" key="12">
    <source>
        <dbReference type="SAM" id="Phobius"/>
    </source>
</evidence>
<dbReference type="InterPro" id="IPR001127">
    <property type="entry name" value="PTS_EIIA_1_perm"/>
</dbReference>
<dbReference type="NCBIfam" id="TIGR00830">
    <property type="entry name" value="PTBA"/>
    <property type="match status" value="1"/>
</dbReference>